<feature type="region of interest" description="Disordered" evidence="1">
    <location>
        <begin position="462"/>
        <end position="483"/>
    </location>
</feature>
<protein>
    <recommendedName>
        <fullName evidence="4">TLDc domain-containing protein</fullName>
    </recommendedName>
</protein>
<feature type="region of interest" description="Disordered" evidence="1">
    <location>
        <begin position="536"/>
        <end position="578"/>
    </location>
</feature>
<dbReference type="OrthoDB" id="4361610at2759"/>
<evidence type="ECO:0000313" key="2">
    <source>
        <dbReference type="EMBL" id="KAJ5156384.1"/>
    </source>
</evidence>
<organism evidence="2 3">
    <name type="scientific">Penicillium capsulatum</name>
    <dbReference type="NCBI Taxonomy" id="69766"/>
    <lineage>
        <taxon>Eukaryota</taxon>
        <taxon>Fungi</taxon>
        <taxon>Dikarya</taxon>
        <taxon>Ascomycota</taxon>
        <taxon>Pezizomycotina</taxon>
        <taxon>Eurotiomycetes</taxon>
        <taxon>Eurotiomycetidae</taxon>
        <taxon>Eurotiales</taxon>
        <taxon>Aspergillaceae</taxon>
        <taxon>Penicillium</taxon>
    </lineage>
</organism>
<comment type="caution">
    <text evidence="2">The sequence shown here is derived from an EMBL/GenBank/DDBJ whole genome shotgun (WGS) entry which is preliminary data.</text>
</comment>
<gene>
    <name evidence="2" type="ORF">N7492_009187</name>
</gene>
<reference evidence="2" key="2">
    <citation type="journal article" date="2023" name="IMA Fungus">
        <title>Comparative genomic study of the Penicillium genus elucidates a diverse pangenome and 15 lateral gene transfer events.</title>
        <authorList>
            <person name="Petersen C."/>
            <person name="Sorensen T."/>
            <person name="Nielsen M.R."/>
            <person name="Sondergaard T.E."/>
            <person name="Sorensen J.L."/>
            <person name="Fitzpatrick D.A."/>
            <person name="Frisvad J.C."/>
            <person name="Nielsen K.L."/>
        </authorList>
    </citation>
    <scope>NUCLEOTIDE SEQUENCE</scope>
    <source>
        <strain evidence="2">IBT 21917</strain>
    </source>
</reference>
<dbReference type="EMBL" id="JAPQKO010000006">
    <property type="protein sequence ID" value="KAJ5156384.1"/>
    <property type="molecule type" value="Genomic_DNA"/>
</dbReference>
<evidence type="ECO:0008006" key="4">
    <source>
        <dbReference type="Google" id="ProtNLM"/>
    </source>
</evidence>
<proteinExistence type="predicted"/>
<reference evidence="2" key="1">
    <citation type="submission" date="2022-11" db="EMBL/GenBank/DDBJ databases">
        <authorList>
            <person name="Petersen C."/>
        </authorList>
    </citation>
    <scope>NUCLEOTIDE SEQUENCE</scope>
    <source>
        <strain evidence="2">IBT 21917</strain>
    </source>
</reference>
<evidence type="ECO:0000256" key="1">
    <source>
        <dbReference type="SAM" id="MobiDB-lite"/>
    </source>
</evidence>
<accession>A0A9W9HU34</accession>
<name>A0A9W9HU34_9EURO</name>
<sequence length="578" mass="64124">MSESLGSNFSSVLKNAWHVFLTEGKTARTYLKSATQESVRDDLQKSLKRRSSEVVNLEEIFHAHAQGVDFNEQPCWNRASFEAYLKKAQPELATSDIVVDLLWRSFHFHSFHPFPRDSVTDAVDLDGFKRAVALLAAQGSDLLGILGEIDTHWQLDQGQNFNHQRNSRRIIRSIGVPPPKDSIVVESEKACILEEIGDVVAMHQPFSLPHVPAERHVFAAAQKLADKDAIEMRRQTSQSDVTTLVSIFLRQRLYKSTWGLSFAFGSFEREEPADHELAATLVNSICSSSEGSLESSDMSSILDLLPNLYLRFYQMWAIIFQPPIPECAQTPSQDPKGTDTRVLRAVSLFVPHRQISTYEEVRREDRRIAVEETPGVSKDASLINMNQLARALAGDECAHVVLVRGKNSNTSQFTVIGSYFPRDRTGAGIHAFFQLQPRFCVLRWTGGKRKNARHIVSANDESCQNSIGSGKDDDSTGTGPFWIGDPDGNGVCMKIEPENRSASVVCLSDVMKPMGAAFGDVQVSVDHITVLDVSGSEPAANANTPGNPYEKPKTTEGSTENRIQGEELRRRIMGFGST</sequence>
<keyword evidence="3" id="KW-1185">Reference proteome</keyword>
<dbReference type="AlphaFoldDB" id="A0A9W9HU34"/>
<dbReference type="Proteomes" id="UP001146351">
    <property type="component" value="Unassembled WGS sequence"/>
</dbReference>
<evidence type="ECO:0000313" key="3">
    <source>
        <dbReference type="Proteomes" id="UP001146351"/>
    </source>
</evidence>